<dbReference type="InterPro" id="IPR003594">
    <property type="entry name" value="HATPase_dom"/>
</dbReference>
<keyword evidence="4" id="KW-1133">Transmembrane helix</keyword>
<evidence type="ECO:0000313" key="7">
    <source>
        <dbReference type="EMBL" id="ADI15617.1"/>
    </source>
</evidence>
<evidence type="ECO:0000256" key="1">
    <source>
        <dbReference type="ARBA" id="ARBA00022679"/>
    </source>
</evidence>
<dbReference type="GO" id="GO:0016020">
    <property type="term" value="C:membrane"/>
    <property type="evidence" value="ECO:0007669"/>
    <property type="project" value="InterPro"/>
</dbReference>
<dbReference type="Proteomes" id="UP000000379">
    <property type="component" value="Chromosome"/>
</dbReference>
<dbReference type="RefSeq" id="WP_013178978.1">
    <property type="nucleotide sequence ID" value="NC_014221.1"/>
</dbReference>
<feature type="transmembrane region" description="Helical" evidence="4">
    <location>
        <begin position="37"/>
        <end position="58"/>
    </location>
</feature>
<accession>D7CTS0</accession>
<feature type="transmembrane region" description="Helical" evidence="4">
    <location>
        <begin position="70"/>
        <end position="86"/>
    </location>
</feature>
<sequence>MPSARSALPVEVLSQVAGYITWLAVGVPMALEPAQGPAWLSVLWGGCFVGFGALFALINAPRLDPWVHRVHLLPLSLMTLCSLGVIGFGPGYWLGGILLIIVASYAAHLLSLPHAALWVLGQTVAMGALFLATGETVPALVQAALYLGFQSFALFTSHAALSEARAREALARVNAELRATQALLSESSRVAERLRIARELHDLIGHHLTALSLNLEVASFVLEAQGESKALAHVRTSQSLAKGLLGDVREVVSEVRAGSSLDLAGALRTLIQGIPDLRIHLDVPEDLSVDDPQRAQVVLRCVQEVVTNTVRHAGARNLWVRVARTERGLTLSARDDGGGAHALGRGNGLTGMGERLEGLGGRLELHPNPGRGFSLEAWLPLGLTG</sequence>
<keyword evidence="8" id="KW-1185">Reference proteome</keyword>
<dbReference type="PANTHER" id="PTHR24421:SF59">
    <property type="entry name" value="OXYGEN SENSOR HISTIDINE KINASE NREB"/>
    <property type="match status" value="1"/>
</dbReference>
<dbReference type="Pfam" id="PF07730">
    <property type="entry name" value="HisKA_3"/>
    <property type="match status" value="1"/>
</dbReference>
<dbReference type="EMBL" id="CP002049">
    <property type="protein sequence ID" value="ADI15617.1"/>
    <property type="molecule type" value="Genomic_DNA"/>
</dbReference>
<dbReference type="OrthoDB" id="9797605at2"/>
<evidence type="ECO:0000256" key="2">
    <source>
        <dbReference type="ARBA" id="ARBA00022777"/>
    </source>
</evidence>
<keyword evidence="2 7" id="KW-0418">Kinase</keyword>
<evidence type="ECO:0000259" key="5">
    <source>
        <dbReference type="Pfam" id="PF02518"/>
    </source>
</evidence>
<name>D7CTS0_TRURR</name>
<dbReference type="PANTHER" id="PTHR24421">
    <property type="entry name" value="NITRATE/NITRITE SENSOR PROTEIN NARX-RELATED"/>
    <property type="match status" value="1"/>
</dbReference>
<dbReference type="KEGG" id="tra:Trad_2509"/>
<dbReference type="GO" id="GO:0046983">
    <property type="term" value="F:protein dimerization activity"/>
    <property type="evidence" value="ECO:0007669"/>
    <property type="project" value="InterPro"/>
</dbReference>
<feature type="domain" description="Histidine kinase/HSP90-like ATPase" evidence="5">
    <location>
        <begin position="299"/>
        <end position="381"/>
    </location>
</feature>
<feature type="transmembrane region" description="Helical" evidence="4">
    <location>
        <begin position="12"/>
        <end position="31"/>
    </location>
</feature>
<dbReference type="InterPro" id="IPR036890">
    <property type="entry name" value="HATPase_C_sf"/>
</dbReference>
<dbReference type="GO" id="GO:0000155">
    <property type="term" value="F:phosphorelay sensor kinase activity"/>
    <property type="evidence" value="ECO:0007669"/>
    <property type="project" value="InterPro"/>
</dbReference>
<dbReference type="STRING" id="649638.Trad_2509"/>
<feature type="transmembrane region" description="Helical" evidence="4">
    <location>
        <begin position="92"/>
        <end position="110"/>
    </location>
</feature>
<reference evidence="7 8" key="2">
    <citation type="journal article" date="2011" name="Stand. Genomic Sci.">
        <title>Complete genome sequence of Truepera radiovictrix type strain (RQ-24).</title>
        <authorList>
            <person name="Ivanova N."/>
            <person name="Rohde C."/>
            <person name="Munk C."/>
            <person name="Nolan M."/>
            <person name="Lucas S."/>
            <person name="Del Rio T.G."/>
            <person name="Tice H."/>
            <person name="Deshpande S."/>
            <person name="Cheng J.F."/>
            <person name="Tapia R."/>
            <person name="Han C."/>
            <person name="Goodwin L."/>
            <person name="Pitluck S."/>
            <person name="Liolios K."/>
            <person name="Mavromatis K."/>
            <person name="Mikhailova N."/>
            <person name="Pati A."/>
            <person name="Chen A."/>
            <person name="Palaniappan K."/>
            <person name="Land M."/>
            <person name="Hauser L."/>
            <person name="Chang Y.J."/>
            <person name="Jeffries C.D."/>
            <person name="Brambilla E."/>
            <person name="Rohde M."/>
            <person name="Goker M."/>
            <person name="Tindall B.J."/>
            <person name="Woyke T."/>
            <person name="Bristow J."/>
            <person name="Eisen J.A."/>
            <person name="Markowitz V."/>
            <person name="Hugenholtz P."/>
            <person name="Kyrpides N.C."/>
            <person name="Klenk H.P."/>
            <person name="Lapidus A."/>
        </authorList>
    </citation>
    <scope>NUCLEOTIDE SEQUENCE [LARGE SCALE GENOMIC DNA]</scope>
    <source>
        <strain evidence="8">DSM 17093 / CIP 108686 / LMG 22925 / RQ-24</strain>
    </source>
</reference>
<evidence type="ECO:0000259" key="6">
    <source>
        <dbReference type="Pfam" id="PF07730"/>
    </source>
</evidence>
<dbReference type="Gene3D" id="1.20.5.1930">
    <property type="match status" value="1"/>
</dbReference>
<dbReference type="CDD" id="cd16917">
    <property type="entry name" value="HATPase_UhpB-NarQ-NarX-like"/>
    <property type="match status" value="1"/>
</dbReference>
<evidence type="ECO:0000313" key="8">
    <source>
        <dbReference type="Proteomes" id="UP000000379"/>
    </source>
</evidence>
<reference evidence="8" key="1">
    <citation type="submission" date="2010-05" db="EMBL/GenBank/DDBJ databases">
        <title>The complete genome of Truepera radiovictris DSM 17093.</title>
        <authorList>
            <consortium name="US DOE Joint Genome Institute (JGI-PGF)"/>
            <person name="Lucas S."/>
            <person name="Copeland A."/>
            <person name="Lapidus A."/>
            <person name="Glavina del Rio T."/>
            <person name="Dalin E."/>
            <person name="Tice H."/>
            <person name="Bruce D."/>
            <person name="Goodwin L."/>
            <person name="Pitluck S."/>
            <person name="Kyrpides N."/>
            <person name="Mavromatis K."/>
            <person name="Ovchinnikova G."/>
            <person name="Munk A.C."/>
            <person name="Detter J.C."/>
            <person name="Han C."/>
            <person name="Tapia R."/>
            <person name="Land M."/>
            <person name="Hauser L."/>
            <person name="Markowitz V."/>
            <person name="Cheng J.-F."/>
            <person name="Hugenholtz P."/>
            <person name="Woyke T."/>
            <person name="Wu D."/>
            <person name="Tindall B."/>
            <person name="Pomrenke H.G."/>
            <person name="Brambilla E."/>
            <person name="Klenk H.-P."/>
            <person name="Eisen J.A."/>
        </authorList>
    </citation>
    <scope>NUCLEOTIDE SEQUENCE [LARGE SCALE GENOMIC DNA]</scope>
    <source>
        <strain evidence="8">DSM 17093 / CIP 108686 / LMG 22925 / RQ-24</strain>
    </source>
</reference>
<dbReference type="HOGENOM" id="CLU_000445_20_15_0"/>
<evidence type="ECO:0000256" key="4">
    <source>
        <dbReference type="SAM" id="Phobius"/>
    </source>
</evidence>
<dbReference type="SUPFAM" id="SSF55874">
    <property type="entry name" value="ATPase domain of HSP90 chaperone/DNA topoisomerase II/histidine kinase"/>
    <property type="match status" value="1"/>
</dbReference>
<dbReference type="Gene3D" id="3.30.565.10">
    <property type="entry name" value="Histidine kinase-like ATPase, C-terminal domain"/>
    <property type="match status" value="1"/>
</dbReference>
<keyword evidence="4" id="KW-0472">Membrane</keyword>
<feature type="domain" description="Signal transduction histidine kinase subgroup 3 dimerisation and phosphoacceptor" evidence="6">
    <location>
        <begin position="192"/>
        <end position="257"/>
    </location>
</feature>
<dbReference type="AlphaFoldDB" id="D7CTS0"/>
<dbReference type="InterPro" id="IPR011712">
    <property type="entry name" value="Sig_transdc_His_kin_sub3_dim/P"/>
</dbReference>
<gene>
    <name evidence="7" type="ordered locus">Trad_2509</name>
</gene>
<dbReference type="eggNOG" id="COG4585">
    <property type="taxonomic scope" value="Bacteria"/>
</dbReference>
<dbReference type="InterPro" id="IPR050482">
    <property type="entry name" value="Sensor_HK_TwoCompSys"/>
</dbReference>
<keyword evidence="3" id="KW-0902">Two-component regulatory system</keyword>
<dbReference type="Pfam" id="PF02518">
    <property type="entry name" value="HATPase_c"/>
    <property type="match status" value="1"/>
</dbReference>
<protein>
    <submittedName>
        <fullName evidence="7">Integral membrane sensor signal transduction histidine kinase</fullName>
    </submittedName>
</protein>
<organism evidence="7 8">
    <name type="scientific">Truepera radiovictrix (strain DSM 17093 / CIP 108686 / LMG 22925 / RQ-24)</name>
    <dbReference type="NCBI Taxonomy" id="649638"/>
    <lineage>
        <taxon>Bacteria</taxon>
        <taxon>Thermotogati</taxon>
        <taxon>Deinococcota</taxon>
        <taxon>Deinococci</taxon>
        <taxon>Trueperales</taxon>
        <taxon>Trueperaceae</taxon>
        <taxon>Truepera</taxon>
    </lineage>
</organism>
<proteinExistence type="predicted"/>
<keyword evidence="4" id="KW-0812">Transmembrane</keyword>
<keyword evidence="1" id="KW-0808">Transferase</keyword>
<evidence type="ECO:0000256" key="3">
    <source>
        <dbReference type="ARBA" id="ARBA00023012"/>
    </source>
</evidence>